<dbReference type="AlphaFoldDB" id="A0A6B9ZGS5"/>
<accession>A0A6B9ZGS5</accession>
<evidence type="ECO:0000256" key="5">
    <source>
        <dbReference type="ARBA" id="ARBA00022692"/>
    </source>
</evidence>
<proteinExistence type="predicted"/>
<evidence type="ECO:0000256" key="8">
    <source>
        <dbReference type="ARBA" id="ARBA00023136"/>
    </source>
</evidence>
<feature type="transmembrane region" description="Helical" evidence="9">
    <location>
        <begin position="307"/>
        <end position="323"/>
    </location>
</feature>
<evidence type="ECO:0000313" key="10">
    <source>
        <dbReference type="EMBL" id="QHS61266.1"/>
    </source>
</evidence>
<keyword evidence="5 9" id="KW-0812">Transmembrane</keyword>
<dbReference type="EMBL" id="CP048113">
    <property type="protein sequence ID" value="QHS61266.1"/>
    <property type="molecule type" value="Genomic_DNA"/>
</dbReference>
<evidence type="ECO:0000256" key="9">
    <source>
        <dbReference type="SAM" id="Phobius"/>
    </source>
</evidence>
<sequence length="476" mass="55845">MKYFHYSIFSLAFVIYIITAFNSTGNYHFDEHYQILEFAGLKLGFNEVSDLPWEYNAQIRPTLQPAFCVLLFSVLNSFHLSDPYIQVLCLRIMMAIGYLVTICIFIQSTLSLVDKKFRHAYIFLSYFLWFLPFLNVRFSSESSSGLLFLLATGLLLGRRYPHLLIGFILGLSFICRFQSAFLIIGILAWYLIIQKAKKSDMFSLVAGCILAIGLGVLIDHWYYGYWLFTPVNYFYMNIYKGIASEFGRAPWYFYIIEILMAPNIIIGVILLLSLILLMYYKPQSFLIWVILPFLIAHSVIAHKEDRFLFPLINFIPLLLVLAWQESGIRFNKIYYALAGILLFINFTALIVMSFHPMDAGAKNITQYIHRHYHDQEVKMVFSTYTNPYKRLYAIHLRENFYMDNNVEEVYIKDKILLNGKVLLVLEKDEEDDPDNQRIINKYHLKRITQGMPDWVYKVSHYYNFKSPSMLILYGND</sequence>
<gene>
    <name evidence="10" type="ORF">GWR21_17175</name>
</gene>
<feature type="transmembrane region" description="Helical" evidence="9">
    <location>
        <begin position="204"/>
        <end position="223"/>
    </location>
</feature>
<dbReference type="GO" id="GO:0012505">
    <property type="term" value="C:endomembrane system"/>
    <property type="evidence" value="ECO:0007669"/>
    <property type="project" value="UniProtKB-SubCell"/>
</dbReference>
<name>A0A6B9ZGS5_9BACT</name>
<evidence type="ECO:0000256" key="6">
    <source>
        <dbReference type="ARBA" id="ARBA00022824"/>
    </source>
</evidence>
<dbReference type="RefSeq" id="WP_162332938.1">
    <property type="nucleotide sequence ID" value="NZ_CP048113.1"/>
</dbReference>
<feature type="transmembrane region" description="Helical" evidence="9">
    <location>
        <begin position="92"/>
        <end position="113"/>
    </location>
</feature>
<feature type="transmembrane region" description="Helical" evidence="9">
    <location>
        <begin position="6"/>
        <end position="24"/>
    </location>
</feature>
<evidence type="ECO:0000256" key="4">
    <source>
        <dbReference type="ARBA" id="ARBA00022679"/>
    </source>
</evidence>
<keyword evidence="8 9" id="KW-0472">Membrane</keyword>
<reference evidence="10 11" key="1">
    <citation type="submission" date="2020-01" db="EMBL/GenBank/DDBJ databases">
        <title>Complete genome sequence of Chitinophaga sp. H33E-04 isolated from quinoa roots.</title>
        <authorList>
            <person name="Weon H.-Y."/>
            <person name="Lee S.A."/>
        </authorList>
    </citation>
    <scope>NUCLEOTIDE SEQUENCE [LARGE SCALE GENOMIC DNA]</scope>
    <source>
        <strain evidence="10 11">H33E-04</strain>
    </source>
</reference>
<feature type="transmembrane region" description="Helical" evidence="9">
    <location>
        <begin position="120"/>
        <end position="140"/>
    </location>
</feature>
<keyword evidence="3" id="KW-0328">Glycosyltransferase</keyword>
<feature type="transmembrane region" description="Helical" evidence="9">
    <location>
        <begin position="160"/>
        <end position="192"/>
    </location>
</feature>
<evidence type="ECO:0000256" key="3">
    <source>
        <dbReference type="ARBA" id="ARBA00022676"/>
    </source>
</evidence>
<evidence type="ECO:0000256" key="7">
    <source>
        <dbReference type="ARBA" id="ARBA00022989"/>
    </source>
</evidence>
<feature type="transmembrane region" description="Helical" evidence="9">
    <location>
        <begin position="285"/>
        <end position="301"/>
    </location>
</feature>
<dbReference type="InterPro" id="IPR005599">
    <property type="entry name" value="GPI_mannosylTrfase"/>
</dbReference>
<comment type="subcellular location">
    <subcellularLocation>
        <location evidence="1">Endomembrane system</location>
        <topology evidence="1">Multi-pass membrane protein</topology>
    </subcellularLocation>
    <subcellularLocation>
        <location evidence="2">Endoplasmic reticulum membrane</location>
    </subcellularLocation>
</comment>
<keyword evidence="11" id="KW-1185">Reference proteome</keyword>
<evidence type="ECO:0008006" key="12">
    <source>
        <dbReference type="Google" id="ProtNLM"/>
    </source>
</evidence>
<keyword evidence="6" id="KW-0256">Endoplasmic reticulum</keyword>
<evidence type="ECO:0000256" key="2">
    <source>
        <dbReference type="ARBA" id="ARBA00004586"/>
    </source>
</evidence>
<evidence type="ECO:0000256" key="1">
    <source>
        <dbReference type="ARBA" id="ARBA00004127"/>
    </source>
</evidence>
<dbReference type="GO" id="GO:0000030">
    <property type="term" value="F:mannosyltransferase activity"/>
    <property type="evidence" value="ECO:0007669"/>
    <property type="project" value="TreeGrafter"/>
</dbReference>
<evidence type="ECO:0000313" key="11">
    <source>
        <dbReference type="Proteomes" id="UP000476411"/>
    </source>
</evidence>
<dbReference type="KEGG" id="chih:GWR21_17175"/>
<keyword evidence="4" id="KW-0808">Transferase</keyword>
<protein>
    <recommendedName>
        <fullName evidence="12">Mannosyltransferase</fullName>
    </recommendedName>
</protein>
<feature type="transmembrane region" description="Helical" evidence="9">
    <location>
        <begin position="251"/>
        <end position="278"/>
    </location>
</feature>
<feature type="transmembrane region" description="Helical" evidence="9">
    <location>
        <begin position="335"/>
        <end position="354"/>
    </location>
</feature>
<organism evidence="10 11">
    <name type="scientific">Chitinophaga agri</name>
    <dbReference type="NCBI Taxonomy" id="2703787"/>
    <lineage>
        <taxon>Bacteria</taxon>
        <taxon>Pseudomonadati</taxon>
        <taxon>Bacteroidota</taxon>
        <taxon>Chitinophagia</taxon>
        <taxon>Chitinophagales</taxon>
        <taxon>Chitinophagaceae</taxon>
        <taxon>Chitinophaga</taxon>
    </lineage>
</organism>
<keyword evidence="7 9" id="KW-1133">Transmembrane helix</keyword>
<dbReference type="PANTHER" id="PTHR22760">
    <property type="entry name" value="GLYCOSYLTRANSFERASE"/>
    <property type="match status" value="1"/>
</dbReference>
<dbReference type="Pfam" id="PF03901">
    <property type="entry name" value="Glyco_transf_22"/>
    <property type="match status" value="1"/>
</dbReference>
<dbReference type="Proteomes" id="UP000476411">
    <property type="component" value="Chromosome"/>
</dbReference>